<keyword evidence="3" id="KW-1133">Transmembrane helix</keyword>
<gene>
    <name evidence="5" type="ORF">MHI_LOCUS733453</name>
</gene>
<feature type="non-terminal residue" evidence="5">
    <location>
        <position position="1"/>
    </location>
</feature>
<dbReference type="Gene3D" id="1.10.1450.10">
    <property type="entry name" value="Tetraspanin"/>
    <property type="match status" value="1"/>
</dbReference>
<dbReference type="Pfam" id="PF00335">
    <property type="entry name" value="Tetraspanin"/>
    <property type="match status" value="1"/>
</dbReference>
<dbReference type="Proteomes" id="UP000752696">
    <property type="component" value="Unassembled WGS sequence"/>
</dbReference>
<proteinExistence type="predicted"/>
<name>A0A6V7HBY4_9HYME</name>
<dbReference type="EMBL" id="CAJDYZ010010051">
    <property type="protein sequence ID" value="CAD1477521.1"/>
    <property type="molecule type" value="Genomic_DNA"/>
</dbReference>
<dbReference type="AlphaFoldDB" id="A0A6V7HBY4"/>
<dbReference type="InterPro" id="IPR018499">
    <property type="entry name" value="Tetraspanin/Peripherin"/>
</dbReference>
<evidence type="ECO:0000256" key="3">
    <source>
        <dbReference type="ARBA" id="ARBA00022989"/>
    </source>
</evidence>
<keyword evidence="4" id="KW-0472">Membrane</keyword>
<feature type="non-terminal residue" evidence="5">
    <location>
        <position position="198"/>
    </location>
</feature>
<dbReference type="GO" id="GO:0016020">
    <property type="term" value="C:membrane"/>
    <property type="evidence" value="ECO:0007669"/>
    <property type="project" value="UniProtKB-SubCell"/>
</dbReference>
<keyword evidence="6" id="KW-1185">Reference proteome</keyword>
<evidence type="ECO:0000313" key="5">
    <source>
        <dbReference type="EMBL" id="CAD1477521.1"/>
    </source>
</evidence>
<evidence type="ECO:0008006" key="7">
    <source>
        <dbReference type="Google" id="ProtNLM"/>
    </source>
</evidence>
<keyword evidence="2" id="KW-0812">Transmembrane</keyword>
<protein>
    <recommendedName>
        <fullName evidence="7">Tetraspanin</fullName>
    </recommendedName>
</protein>
<organism evidence="5 6">
    <name type="scientific">Heterotrigona itama</name>
    <dbReference type="NCBI Taxonomy" id="395501"/>
    <lineage>
        <taxon>Eukaryota</taxon>
        <taxon>Metazoa</taxon>
        <taxon>Ecdysozoa</taxon>
        <taxon>Arthropoda</taxon>
        <taxon>Hexapoda</taxon>
        <taxon>Insecta</taxon>
        <taxon>Pterygota</taxon>
        <taxon>Neoptera</taxon>
        <taxon>Endopterygota</taxon>
        <taxon>Hymenoptera</taxon>
        <taxon>Apocrita</taxon>
        <taxon>Aculeata</taxon>
        <taxon>Apoidea</taxon>
        <taxon>Anthophila</taxon>
        <taxon>Apidae</taxon>
        <taxon>Heterotrigona</taxon>
    </lineage>
</organism>
<evidence type="ECO:0000256" key="1">
    <source>
        <dbReference type="ARBA" id="ARBA00004141"/>
    </source>
</evidence>
<accession>A0A6V7HBY4</accession>
<evidence type="ECO:0000256" key="2">
    <source>
        <dbReference type="ARBA" id="ARBA00022692"/>
    </source>
</evidence>
<comment type="caution">
    <text evidence="5">The sequence shown here is derived from an EMBL/GenBank/DDBJ whole genome shotgun (WGS) entry which is preliminary data.</text>
</comment>
<sequence>IKSQATGGFQAFIIHYREDPDQQNLIDWIQEDWLQCCGIEGPKDWDRNNYFNCSSSDIGSREACGVPFSCCKRKPNTGERSIYERGCLRAGEEWLELNLVSVVGTVVSTMVLQNFEVAKVIYEKGCIQAGEEWVERNLLAIVTGAVATAFAQCYLSIDATFSANCVLIQQSLSYFQILGICFAQNLRVDIFAQKAKWH</sequence>
<reference evidence="5" key="1">
    <citation type="submission" date="2020-07" db="EMBL/GenBank/DDBJ databases">
        <authorList>
            <person name="Nazaruddin N."/>
        </authorList>
    </citation>
    <scope>NUCLEOTIDE SEQUENCE</scope>
</reference>
<dbReference type="SUPFAM" id="SSF48652">
    <property type="entry name" value="Tetraspanin"/>
    <property type="match status" value="1"/>
</dbReference>
<dbReference type="InterPro" id="IPR008952">
    <property type="entry name" value="Tetraspanin_EC2_sf"/>
</dbReference>
<evidence type="ECO:0000313" key="6">
    <source>
        <dbReference type="Proteomes" id="UP000752696"/>
    </source>
</evidence>
<dbReference type="OrthoDB" id="2014092at2759"/>
<comment type="subcellular location">
    <subcellularLocation>
        <location evidence="1">Membrane</location>
        <topology evidence="1">Multi-pass membrane protein</topology>
    </subcellularLocation>
</comment>
<evidence type="ECO:0000256" key="4">
    <source>
        <dbReference type="ARBA" id="ARBA00023136"/>
    </source>
</evidence>